<evidence type="ECO:0000313" key="1">
    <source>
        <dbReference type="EMBL" id="MEF3832030.1"/>
    </source>
</evidence>
<proteinExistence type="predicted"/>
<dbReference type="EMBL" id="JAODOP010000001">
    <property type="protein sequence ID" value="MEF3832030.1"/>
    <property type="molecule type" value="Genomic_DNA"/>
</dbReference>
<dbReference type="Proteomes" id="UP001337305">
    <property type="component" value="Unassembled WGS sequence"/>
</dbReference>
<dbReference type="RefSeq" id="WP_303309023.1">
    <property type="nucleotide sequence ID" value="NZ_JAODOP010000001.1"/>
</dbReference>
<organism evidence="1 2">
    <name type="scientific">Flavivirga spongiicola</name>
    <dbReference type="NCBI Taxonomy" id="421621"/>
    <lineage>
        <taxon>Bacteria</taxon>
        <taxon>Pseudomonadati</taxon>
        <taxon>Bacteroidota</taxon>
        <taxon>Flavobacteriia</taxon>
        <taxon>Flavobacteriales</taxon>
        <taxon>Flavobacteriaceae</taxon>
        <taxon>Flavivirga</taxon>
    </lineage>
</organism>
<comment type="caution">
    <text evidence="1">The sequence shown here is derived from an EMBL/GenBank/DDBJ whole genome shotgun (WGS) entry which is preliminary data.</text>
</comment>
<name>A0ABU7XMT8_9FLAO</name>
<gene>
    <name evidence="1" type="ORF">N1F79_02705</name>
</gene>
<evidence type="ECO:0000313" key="2">
    <source>
        <dbReference type="Proteomes" id="UP001337305"/>
    </source>
</evidence>
<keyword evidence="2" id="KW-1185">Reference proteome</keyword>
<protein>
    <submittedName>
        <fullName evidence="1">Uncharacterized protein</fullName>
    </submittedName>
</protein>
<reference evidence="1 2" key="1">
    <citation type="submission" date="2022-09" db="EMBL/GenBank/DDBJ databases">
        <title>Genome sequencing of Flavivirga sp. MEBiC05379.</title>
        <authorList>
            <person name="Oh H.-M."/>
            <person name="Kwon K.K."/>
            <person name="Park M.J."/>
            <person name="Yang S.-H."/>
        </authorList>
    </citation>
    <scope>NUCLEOTIDE SEQUENCE [LARGE SCALE GENOMIC DNA]</scope>
    <source>
        <strain evidence="1 2">MEBiC05379</strain>
    </source>
</reference>
<accession>A0ABU7XMT8</accession>
<sequence length="209" mass="24773">MTSENQILNWLMIGISQSPFSLNEVFYLDKSNNEFFSILATDYFMLDEDLGIAKNTTTSYSSQNENSIVNRIQRIENDDKEIIEIPRLSYNERKKTLIEFLDSINDEKEKERITHLYINIESETPDVRNLFNRSFEIESDKNTVEKWNTLKNEILLTKAESFINLNNINLSNVKIWEIEEKGTINIDLTKDDNGKILKQKSNKWWKFWK</sequence>